<keyword evidence="3" id="KW-0695">RNA-directed DNA polymerase</keyword>
<feature type="compositionally biased region" description="Polar residues" evidence="1">
    <location>
        <begin position="642"/>
        <end position="668"/>
    </location>
</feature>
<evidence type="ECO:0000313" key="3">
    <source>
        <dbReference type="EMBL" id="GFR80696.1"/>
    </source>
</evidence>
<feature type="region of interest" description="Disordered" evidence="1">
    <location>
        <begin position="610"/>
        <end position="668"/>
    </location>
</feature>
<feature type="compositionally biased region" description="Low complexity" evidence="1">
    <location>
        <begin position="570"/>
        <end position="584"/>
    </location>
</feature>
<sequence>MDEGSKVQAHSDSINLTPLNNLKWDEYKRQSFIESLSAKLNNNWVNFMGYCLEEKINDAVILLNSSIQLQECYLHRGARRFKTSPQPVWFNSDCEDSKRLKYEKLHNFHHSNSAPYLDQYIRARRNFREFCRLKKRAFNSMQAKTLIDNSLKSNSKDFWKQKKTHTSPNRQTNCRPTPKQWYDYFKNLLNALAEADNSVELNIGADINPVQLEGDMNNPITKEEIQNAIKKCKASGPDGIPSEFYTCTCKIGVFCDYLVTLFNSVFQSGIYPDEWTKSSIFALHKKGNVEDVNNYSGISLLNVLGKIFSHVLNSRLKLWTDANKLIPEAQGGFRSAYSTVDNIFVLQSMVQKYLGKEKESLRFVSVVGGRQTEHSTSRHRHFSVPNLNNASRPGSTSLPLSPLNKPIYKSKIYHNQDAIRQRSLNSPKHRPPIPIPRSDESNYVFTYCEVEENKNFFEETYNFLKESELCECGLRVVDSSLPLGWTIHKSDDPLTGKNIFFQHGEEHTSWEIPQQIVPLLTSQQVDFIVALCKKMGCKVPSCLANSSVMVQDRGNSRASRGSSQANSLVTRSSTTESQTSSNGSMSSAVDSTYETPSCLLLPSSPFYPSPASLASQSPSLPRVSEDPDSQTPEDVAGGEWASVSQYHPEQQYTDQSDVMSSSEGSFSASCHRRCSFNSIPAVTIQAVSGPPSVAPRTKSVRQS</sequence>
<feature type="compositionally biased region" description="Polar residues" evidence="1">
    <location>
        <begin position="556"/>
        <end position="569"/>
    </location>
</feature>
<feature type="region of interest" description="Disordered" evidence="1">
    <location>
        <begin position="553"/>
        <end position="589"/>
    </location>
</feature>
<gene>
    <name evidence="3" type="ORF">ElyMa_000587700</name>
</gene>
<dbReference type="EMBL" id="BMAT01001147">
    <property type="protein sequence ID" value="GFR80696.1"/>
    <property type="molecule type" value="Genomic_DNA"/>
</dbReference>
<comment type="caution">
    <text evidence="3">The sequence shown here is derived from an EMBL/GenBank/DDBJ whole genome shotgun (WGS) entry which is preliminary data.</text>
</comment>
<proteinExistence type="predicted"/>
<dbReference type="AlphaFoldDB" id="A0AAV4G624"/>
<evidence type="ECO:0000259" key="2">
    <source>
        <dbReference type="PROSITE" id="PS50020"/>
    </source>
</evidence>
<keyword evidence="3" id="KW-0548">Nucleotidyltransferase</keyword>
<reference evidence="3 4" key="1">
    <citation type="journal article" date="2021" name="Elife">
        <title>Chloroplast acquisition without the gene transfer in kleptoplastic sea slugs, Plakobranchus ocellatus.</title>
        <authorList>
            <person name="Maeda T."/>
            <person name="Takahashi S."/>
            <person name="Yoshida T."/>
            <person name="Shimamura S."/>
            <person name="Takaki Y."/>
            <person name="Nagai Y."/>
            <person name="Toyoda A."/>
            <person name="Suzuki Y."/>
            <person name="Arimoto A."/>
            <person name="Ishii H."/>
            <person name="Satoh N."/>
            <person name="Nishiyama T."/>
            <person name="Hasebe M."/>
            <person name="Maruyama T."/>
            <person name="Minagawa J."/>
            <person name="Obokata J."/>
            <person name="Shigenobu S."/>
        </authorList>
    </citation>
    <scope>NUCLEOTIDE SEQUENCE [LARGE SCALE GENOMIC DNA]</scope>
</reference>
<dbReference type="GO" id="GO:0003964">
    <property type="term" value="F:RNA-directed DNA polymerase activity"/>
    <property type="evidence" value="ECO:0007669"/>
    <property type="project" value="UniProtKB-KW"/>
</dbReference>
<organism evidence="3 4">
    <name type="scientific">Elysia marginata</name>
    <dbReference type="NCBI Taxonomy" id="1093978"/>
    <lineage>
        <taxon>Eukaryota</taxon>
        <taxon>Metazoa</taxon>
        <taxon>Spiralia</taxon>
        <taxon>Lophotrochozoa</taxon>
        <taxon>Mollusca</taxon>
        <taxon>Gastropoda</taxon>
        <taxon>Heterobranchia</taxon>
        <taxon>Euthyneura</taxon>
        <taxon>Panpulmonata</taxon>
        <taxon>Sacoglossa</taxon>
        <taxon>Placobranchoidea</taxon>
        <taxon>Plakobranchidae</taxon>
        <taxon>Elysia</taxon>
    </lineage>
</organism>
<feature type="region of interest" description="Disordered" evidence="1">
    <location>
        <begin position="374"/>
        <end position="398"/>
    </location>
</feature>
<protein>
    <submittedName>
        <fullName evidence="3">RNA-directed DNA polymerase from mobile element jockey</fullName>
    </submittedName>
</protein>
<feature type="domain" description="WW" evidence="2">
    <location>
        <begin position="479"/>
        <end position="515"/>
    </location>
</feature>
<accession>A0AAV4G624</accession>
<keyword evidence="4" id="KW-1185">Reference proteome</keyword>
<feature type="compositionally biased region" description="Polar residues" evidence="1">
    <location>
        <begin position="385"/>
        <end position="398"/>
    </location>
</feature>
<evidence type="ECO:0000313" key="4">
    <source>
        <dbReference type="Proteomes" id="UP000762676"/>
    </source>
</evidence>
<dbReference type="Proteomes" id="UP000762676">
    <property type="component" value="Unassembled WGS sequence"/>
</dbReference>
<dbReference type="PROSITE" id="PS50020">
    <property type="entry name" value="WW_DOMAIN_2"/>
    <property type="match status" value="1"/>
</dbReference>
<dbReference type="PANTHER" id="PTHR19446">
    <property type="entry name" value="REVERSE TRANSCRIPTASES"/>
    <property type="match status" value="1"/>
</dbReference>
<evidence type="ECO:0000256" key="1">
    <source>
        <dbReference type="SAM" id="MobiDB-lite"/>
    </source>
</evidence>
<dbReference type="InterPro" id="IPR001202">
    <property type="entry name" value="WW_dom"/>
</dbReference>
<feature type="compositionally biased region" description="Low complexity" evidence="1">
    <location>
        <begin position="610"/>
        <end position="621"/>
    </location>
</feature>
<keyword evidence="3" id="KW-0808">Transferase</keyword>
<name>A0AAV4G624_9GAST</name>